<sequence>MGELSKLPNIGKEVESQLNKVGIFSYDELKDIGTEQAWLKIQEIDSSACIHRLLALEGAIQGVKKTALPQERKAELKDFYNWHRCK</sequence>
<dbReference type="RefSeq" id="WP_030033739.1">
    <property type="nucleotide sequence ID" value="NZ_DF384213.1"/>
</dbReference>
<dbReference type="InterPro" id="IPR007077">
    <property type="entry name" value="TfoX_C"/>
</dbReference>
<dbReference type="Proteomes" id="UP000054164">
    <property type="component" value="Unassembled WGS sequence"/>
</dbReference>
<proteinExistence type="predicted"/>
<dbReference type="EMBL" id="DF384213">
    <property type="protein sequence ID" value="GAE01223.1"/>
    <property type="molecule type" value="Genomic_DNA"/>
</dbReference>
<protein>
    <submittedName>
        <fullName evidence="2">TfoX domain-containing protein</fullName>
    </submittedName>
</protein>
<dbReference type="PANTHER" id="PTHR36121">
    <property type="entry name" value="PROTEIN SXY"/>
    <property type="match status" value="1"/>
</dbReference>
<organism evidence="2">
    <name type="scientific">Clostridium botulinum B str. Osaka05</name>
    <dbReference type="NCBI Taxonomy" id="1407017"/>
    <lineage>
        <taxon>Bacteria</taxon>
        <taxon>Bacillati</taxon>
        <taxon>Bacillota</taxon>
        <taxon>Clostridia</taxon>
        <taxon>Eubacteriales</taxon>
        <taxon>Clostridiaceae</taxon>
        <taxon>Clostridium</taxon>
    </lineage>
</organism>
<dbReference type="Pfam" id="PF04994">
    <property type="entry name" value="TfoX_C"/>
    <property type="match status" value="1"/>
</dbReference>
<reference evidence="2" key="1">
    <citation type="submission" date="2013-10" db="EMBL/GenBank/DDBJ databases">
        <title>Draft genome sequence of Clostridium botulinum type B strain Osaka05.</title>
        <authorList>
            <person name="Sakaguchi Y."/>
            <person name="Hosomi K."/>
            <person name="Uchiyama J."/>
            <person name="Ogura Y."/>
            <person name="Sakaguchi M."/>
            <person name="Kohda T."/>
            <person name="Mukamoto M."/>
            <person name="Misawa N."/>
            <person name="Matsuzaki S."/>
            <person name="Hayashi T."/>
            <person name="Kozaki S."/>
        </authorList>
    </citation>
    <scope>NUCLEOTIDE SEQUENCE</scope>
    <source>
        <strain evidence="2">Osaka05</strain>
    </source>
</reference>
<dbReference type="PANTHER" id="PTHR36121:SF1">
    <property type="entry name" value="PROTEIN SXY"/>
    <property type="match status" value="1"/>
</dbReference>
<dbReference type="HOGENOM" id="CLU_163277_2_1_9"/>
<dbReference type="AlphaFoldDB" id="A0A0S6U4I5"/>
<dbReference type="InterPro" id="IPR047525">
    <property type="entry name" value="TfoX-like"/>
</dbReference>
<evidence type="ECO:0000313" key="2">
    <source>
        <dbReference type="EMBL" id="GAE01223.1"/>
    </source>
</evidence>
<evidence type="ECO:0000259" key="1">
    <source>
        <dbReference type="Pfam" id="PF04994"/>
    </source>
</evidence>
<accession>A0A0S6U4I5</accession>
<name>A0A0S6U4I5_CLOBO</name>
<gene>
    <name evidence="2" type="ORF">CBO05C_0913</name>
</gene>
<dbReference type="Gene3D" id="1.10.150.20">
    <property type="entry name" value="5' to 3' exonuclease, C-terminal subdomain"/>
    <property type="match status" value="1"/>
</dbReference>
<feature type="domain" description="TfoX C-terminal" evidence="1">
    <location>
        <begin position="3"/>
        <end position="79"/>
    </location>
</feature>